<sequence>MARARLAAAFALLLAFAVPTTGQGRANEADLRELRGRIEKLQKELADAEGARGGALDELRASEKAVSEAKRALFELAGAERGIQSDLEKLAARSRDARAAIATQEAAAERLLRLQYFQGAPDRLRLLLEGRDAAEVARQLQYYGYIQRARAELIVQLRQGAAEVESLEREARTRREALTENQAAQEREAKRLDRERAERAVVVQRLAGDIERSKREIGKLKRDEARLAKLVEEIARRLAKPPADATKPKGRAIDEVADASLALKPFATLKGRLKLPVRGELTGRYGSPREEGGATWKGLFIKASAGETVRAVADGQVVYADWLRGFGNLLILDHGKAYMSLYAYNEGLLRQVGDRVRSGDAIAQVGDSGGAGESGLYFELRQDGKPFDPMRWVAP</sequence>
<evidence type="ECO:0000313" key="5">
    <source>
        <dbReference type="Proteomes" id="UP000503096"/>
    </source>
</evidence>
<dbReference type="Proteomes" id="UP000503096">
    <property type="component" value="Chromosome"/>
</dbReference>
<name>A0A6M4H2V1_9PROT</name>
<keyword evidence="4" id="KW-0378">Hydrolase</keyword>
<protein>
    <submittedName>
        <fullName evidence="4">Murein hydrolase activator EnvC</fullName>
    </submittedName>
</protein>
<dbReference type="InterPro" id="IPR016047">
    <property type="entry name" value="M23ase_b-sheet_dom"/>
</dbReference>
<evidence type="ECO:0000256" key="2">
    <source>
        <dbReference type="SAM" id="SignalP"/>
    </source>
</evidence>
<evidence type="ECO:0000259" key="3">
    <source>
        <dbReference type="Pfam" id="PF01551"/>
    </source>
</evidence>
<dbReference type="RefSeq" id="WP_171160638.1">
    <property type="nucleotide sequence ID" value="NZ_CP053073.1"/>
</dbReference>
<feature type="domain" description="M23ase beta-sheet core" evidence="3">
    <location>
        <begin position="296"/>
        <end position="389"/>
    </location>
</feature>
<dbReference type="FunFam" id="2.70.70.10:FF:000003">
    <property type="entry name" value="Murein hydrolase activator EnvC"/>
    <property type="match status" value="1"/>
</dbReference>
<reference evidence="4 5" key="1">
    <citation type="submission" date="2020-04" db="EMBL/GenBank/DDBJ databases">
        <title>Usitatibacter rugosus gen. nov., sp. nov. and Usitatibacter palustris sp. nov., novel members of Usitatibacteraceae fam. nov. within the order Nitrosomonadales isolated from soil.</title>
        <authorList>
            <person name="Huber K.J."/>
            <person name="Neumann-Schaal M."/>
            <person name="Geppert A."/>
            <person name="Luckner M."/>
            <person name="Wanner G."/>
            <person name="Overmann J."/>
        </authorList>
    </citation>
    <scope>NUCLEOTIDE SEQUENCE [LARGE SCALE GENOMIC DNA]</scope>
    <source>
        <strain evidence="4 5">Swamp67</strain>
    </source>
</reference>
<dbReference type="EMBL" id="CP053073">
    <property type="protein sequence ID" value="QJR13901.1"/>
    <property type="molecule type" value="Genomic_DNA"/>
</dbReference>
<organism evidence="4 5">
    <name type="scientific">Usitatibacter palustris</name>
    <dbReference type="NCBI Taxonomy" id="2732487"/>
    <lineage>
        <taxon>Bacteria</taxon>
        <taxon>Pseudomonadati</taxon>
        <taxon>Pseudomonadota</taxon>
        <taxon>Betaproteobacteria</taxon>
        <taxon>Nitrosomonadales</taxon>
        <taxon>Usitatibacteraceae</taxon>
        <taxon>Usitatibacter</taxon>
    </lineage>
</organism>
<gene>
    <name evidence="4" type="primary">envC</name>
    <name evidence="4" type="ORF">DSM104440_00691</name>
</gene>
<evidence type="ECO:0000256" key="1">
    <source>
        <dbReference type="SAM" id="Coils"/>
    </source>
</evidence>
<dbReference type="InterPro" id="IPR050570">
    <property type="entry name" value="Cell_wall_metabolism_enzyme"/>
</dbReference>
<dbReference type="InterPro" id="IPR011055">
    <property type="entry name" value="Dup_hybrid_motif"/>
</dbReference>
<keyword evidence="1" id="KW-0175">Coiled coil</keyword>
<accession>A0A6M4H2V1</accession>
<dbReference type="GO" id="GO:0004222">
    <property type="term" value="F:metalloendopeptidase activity"/>
    <property type="evidence" value="ECO:0007669"/>
    <property type="project" value="TreeGrafter"/>
</dbReference>
<dbReference type="Gene3D" id="6.10.250.3150">
    <property type="match status" value="1"/>
</dbReference>
<dbReference type="CDD" id="cd12797">
    <property type="entry name" value="M23_peptidase"/>
    <property type="match status" value="1"/>
</dbReference>
<dbReference type="AlphaFoldDB" id="A0A6M4H2V1"/>
<dbReference type="KEGG" id="upl:DSM104440_00691"/>
<proteinExistence type="predicted"/>
<feature type="coiled-coil region" evidence="1">
    <location>
        <begin position="150"/>
        <end position="223"/>
    </location>
</feature>
<keyword evidence="2" id="KW-0732">Signal</keyword>
<feature type="signal peptide" evidence="2">
    <location>
        <begin position="1"/>
        <end position="17"/>
    </location>
</feature>
<dbReference type="SUPFAM" id="SSF51261">
    <property type="entry name" value="Duplicated hybrid motif"/>
    <property type="match status" value="1"/>
</dbReference>
<dbReference type="Pfam" id="PF01551">
    <property type="entry name" value="Peptidase_M23"/>
    <property type="match status" value="1"/>
</dbReference>
<dbReference type="FunCoup" id="A0A6M4H2V1">
    <property type="interactions" value="94"/>
</dbReference>
<evidence type="ECO:0000313" key="4">
    <source>
        <dbReference type="EMBL" id="QJR13901.1"/>
    </source>
</evidence>
<dbReference type="InParanoid" id="A0A6M4H2V1"/>
<keyword evidence="5" id="KW-1185">Reference proteome</keyword>
<dbReference type="PANTHER" id="PTHR21666">
    <property type="entry name" value="PEPTIDASE-RELATED"/>
    <property type="match status" value="1"/>
</dbReference>
<dbReference type="Gene3D" id="2.70.70.10">
    <property type="entry name" value="Glucose Permease (Domain IIA)"/>
    <property type="match status" value="1"/>
</dbReference>
<dbReference type="PANTHER" id="PTHR21666:SF270">
    <property type="entry name" value="MUREIN HYDROLASE ACTIVATOR ENVC"/>
    <property type="match status" value="1"/>
</dbReference>
<feature type="coiled-coil region" evidence="1">
    <location>
        <begin position="24"/>
        <end position="58"/>
    </location>
</feature>
<feature type="chain" id="PRO_5026834563" evidence="2">
    <location>
        <begin position="18"/>
        <end position="395"/>
    </location>
</feature>